<dbReference type="Proteomes" id="UP000256952">
    <property type="component" value="Chromosome CBM2613_b"/>
</dbReference>
<dbReference type="EMBL" id="OFTH01000047">
    <property type="protein sequence ID" value="SOZ72947.1"/>
    <property type="molecule type" value="Genomic_DNA"/>
</dbReference>
<dbReference type="AlphaFoldDB" id="A0A375EA81"/>
<sequence length="422" mass="47351">MNTYCQIMSVNAQELVEVRPRLRGNALLLHPLLDGTKEVDEALRLNHVALQPYVEKLGVDSVQAVKFKLETQFEPTDEEILFAEEGVEANINYLRARAVEGDFINQYDSQTKALMAKMFTPSTPPHLASEYSQVAIFSQEMEEARFARILESQTKEAIEIGELGGVKLFLHLIVALVVPWPVCGTLSGLIQRIFIAIDQALGSKLYALSRVRGVPQRSPESFIEVLLQIFNVGMIYVHGVNSDNVRMPQSNRCFTFLADVTKTTRIPVLLSGTSALLYHLQKQPASGSELLRNSYLEISSYSPEESSRVVKSYLEGLPSIIQERFSYKTAAQIFQKSEYQRRLFVSALTAAVVDAMTNRESDAKSQLGAADEELARHKHLLFALSTARSGRPISSQYRERYQAALPLSVKYVDSRRTRGITR</sequence>
<name>A0A375EA81_9BURK</name>
<gene>
    <name evidence="1" type="ORF">CBM2613_B50095</name>
</gene>
<organism evidence="1">
    <name type="scientific">Cupriavidus taiwanensis</name>
    <dbReference type="NCBI Taxonomy" id="164546"/>
    <lineage>
        <taxon>Bacteria</taxon>
        <taxon>Pseudomonadati</taxon>
        <taxon>Pseudomonadota</taxon>
        <taxon>Betaproteobacteria</taxon>
        <taxon>Burkholderiales</taxon>
        <taxon>Burkholderiaceae</taxon>
        <taxon>Cupriavidus</taxon>
    </lineage>
</organism>
<protein>
    <submittedName>
        <fullName evidence="1">Uncharacterized protein</fullName>
    </submittedName>
</protein>
<dbReference type="RefSeq" id="WP_147309520.1">
    <property type="nucleotide sequence ID" value="NZ_LT992560.1"/>
</dbReference>
<accession>A0A375EA81</accession>
<reference evidence="1" key="1">
    <citation type="submission" date="2018-01" db="EMBL/GenBank/DDBJ databases">
        <authorList>
            <person name="Clerissi C."/>
        </authorList>
    </citation>
    <scope>NUCLEOTIDE SEQUENCE</scope>
    <source>
        <strain evidence="1">Cupriavidus taiwanensis STM 8556</strain>
    </source>
</reference>
<evidence type="ECO:0000313" key="1">
    <source>
        <dbReference type="EMBL" id="SOZ72947.1"/>
    </source>
</evidence>
<proteinExistence type="predicted"/>
<comment type="caution">
    <text evidence="1">The sequence shown here is derived from an EMBL/GenBank/DDBJ whole genome shotgun (WGS) entry which is preliminary data.</text>
</comment>